<dbReference type="InterPro" id="IPR007197">
    <property type="entry name" value="rSAM"/>
</dbReference>
<dbReference type="PROSITE" id="PS51918">
    <property type="entry name" value="RADICAL_SAM"/>
    <property type="match status" value="1"/>
</dbReference>
<comment type="cofactor">
    <cofactor evidence="1">
        <name>[4Fe-4S] cluster</name>
        <dbReference type="ChEBI" id="CHEBI:49883"/>
    </cofactor>
</comment>
<dbReference type="SFLD" id="SFLDG01082">
    <property type="entry name" value="B12-binding_domain_containing"/>
    <property type="match status" value="1"/>
</dbReference>
<dbReference type="Gene3D" id="3.80.30.20">
    <property type="entry name" value="tm_1862 like domain"/>
    <property type="match status" value="1"/>
</dbReference>
<dbReference type="InterPro" id="IPR023404">
    <property type="entry name" value="rSAM_horseshoe"/>
</dbReference>
<keyword evidence="6" id="KW-0411">Iron-sulfur</keyword>
<evidence type="ECO:0000256" key="5">
    <source>
        <dbReference type="ARBA" id="ARBA00023004"/>
    </source>
</evidence>
<name>A0AAE3JZZ0_9BACT</name>
<evidence type="ECO:0000256" key="3">
    <source>
        <dbReference type="ARBA" id="ARBA00022691"/>
    </source>
</evidence>
<proteinExistence type="predicted"/>
<organism evidence="8 9">
    <name type="scientific">Candidatus Colimorpha enterica</name>
    <dbReference type="NCBI Taxonomy" id="3083063"/>
    <lineage>
        <taxon>Bacteria</taxon>
        <taxon>Pseudomonadati</taxon>
        <taxon>Bacteroidota</taxon>
        <taxon>Bacteroidia</taxon>
        <taxon>Bacteroidales</taxon>
        <taxon>Candidatus Colimorpha</taxon>
    </lineage>
</organism>
<reference evidence="8 9" key="1">
    <citation type="submission" date="2022-03" db="EMBL/GenBank/DDBJ databases">
        <title>Metagenome-assembled genomes from swine fecal metagenomes.</title>
        <authorList>
            <person name="Holman D.B."/>
            <person name="Kommadath A."/>
        </authorList>
    </citation>
    <scope>NUCLEOTIDE SEQUENCE [LARGE SCALE GENOMIC DNA]</scope>
    <source>
        <strain evidence="8">SUG147</strain>
    </source>
</reference>
<dbReference type="PANTHER" id="PTHR11135:SF0">
    <property type="entry name" value="ELONGATOR COMPLEX PROTEIN 3"/>
    <property type="match status" value="1"/>
</dbReference>
<dbReference type="InterPro" id="IPR006638">
    <property type="entry name" value="Elp3/MiaA/NifB-like_rSAM"/>
</dbReference>
<dbReference type="Pfam" id="PF16199">
    <property type="entry name" value="Radical_SAM_C"/>
    <property type="match status" value="1"/>
</dbReference>
<dbReference type="InterPro" id="IPR032432">
    <property type="entry name" value="Radical_SAM_C"/>
</dbReference>
<dbReference type="SMART" id="SM00729">
    <property type="entry name" value="Elp3"/>
    <property type="match status" value="1"/>
</dbReference>
<dbReference type="GO" id="GO:0051539">
    <property type="term" value="F:4 iron, 4 sulfur cluster binding"/>
    <property type="evidence" value="ECO:0007669"/>
    <property type="project" value="UniProtKB-KW"/>
</dbReference>
<dbReference type="PANTHER" id="PTHR11135">
    <property type="entry name" value="HISTONE ACETYLTRANSFERASE-RELATED"/>
    <property type="match status" value="1"/>
</dbReference>
<dbReference type="InterPro" id="IPR058240">
    <property type="entry name" value="rSAM_sf"/>
</dbReference>
<dbReference type="EMBL" id="JALEMU010000062">
    <property type="protein sequence ID" value="MCI5755415.1"/>
    <property type="molecule type" value="Genomic_DNA"/>
</dbReference>
<dbReference type="Proteomes" id="UP001139365">
    <property type="component" value="Unassembled WGS sequence"/>
</dbReference>
<dbReference type="Pfam" id="PF04055">
    <property type="entry name" value="Radical_SAM"/>
    <property type="match status" value="1"/>
</dbReference>
<feature type="domain" description="Radical SAM core" evidence="7">
    <location>
        <begin position="2"/>
        <end position="238"/>
    </location>
</feature>
<evidence type="ECO:0000256" key="2">
    <source>
        <dbReference type="ARBA" id="ARBA00022485"/>
    </source>
</evidence>
<evidence type="ECO:0000256" key="4">
    <source>
        <dbReference type="ARBA" id="ARBA00022723"/>
    </source>
</evidence>
<dbReference type="SFLD" id="SFLDG01086">
    <property type="entry name" value="elongater_protein-like"/>
    <property type="match status" value="1"/>
</dbReference>
<keyword evidence="2" id="KW-0004">4Fe-4S</keyword>
<gene>
    <name evidence="8" type="ORF">MR241_03885</name>
</gene>
<keyword evidence="5" id="KW-0408">Iron</keyword>
<keyword evidence="3" id="KW-0949">S-adenosyl-L-methionine</keyword>
<dbReference type="GO" id="GO:0046872">
    <property type="term" value="F:metal ion binding"/>
    <property type="evidence" value="ECO:0007669"/>
    <property type="project" value="UniProtKB-KW"/>
</dbReference>
<comment type="caution">
    <text evidence="8">The sequence shown here is derived from an EMBL/GenBank/DDBJ whole genome shotgun (WGS) entry which is preliminary data.</text>
</comment>
<accession>A0AAE3JZZ0</accession>
<dbReference type="AlphaFoldDB" id="A0AAE3JZZ0"/>
<protein>
    <submittedName>
        <fullName evidence="8">Radical SAM protein</fullName>
    </submittedName>
</protein>
<dbReference type="SFLD" id="SFLDS00029">
    <property type="entry name" value="Radical_SAM"/>
    <property type="match status" value="1"/>
</dbReference>
<dbReference type="CDD" id="cd01335">
    <property type="entry name" value="Radical_SAM"/>
    <property type="match status" value="1"/>
</dbReference>
<dbReference type="SUPFAM" id="SSF102114">
    <property type="entry name" value="Radical SAM enzymes"/>
    <property type="match status" value="1"/>
</dbReference>
<evidence type="ECO:0000313" key="8">
    <source>
        <dbReference type="EMBL" id="MCI5755415.1"/>
    </source>
</evidence>
<evidence type="ECO:0000256" key="6">
    <source>
        <dbReference type="ARBA" id="ARBA00023014"/>
    </source>
</evidence>
<evidence type="ECO:0000256" key="1">
    <source>
        <dbReference type="ARBA" id="ARBA00001966"/>
    </source>
</evidence>
<dbReference type="GO" id="GO:0003824">
    <property type="term" value="F:catalytic activity"/>
    <property type="evidence" value="ECO:0007669"/>
    <property type="project" value="InterPro"/>
</dbReference>
<evidence type="ECO:0000259" key="7">
    <source>
        <dbReference type="PROSITE" id="PS51918"/>
    </source>
</evidence>
<dbReference type="GO" id="GO:0005737">
    <property type="term" value="C:cytoplasm"/>
    <property type="evidence" value="ECO:0007669"/>
    <property type="project" value="TreeGrafter"/>
</dbReference>
<dbReference type="InterPro" id="IPR039661">
    <property type="entry name" value="ELP3"/>
</dbReference>
<dbReference type="GO" id="GO:0002926">
    <property type="term" value="P:tRNA wobble base 5-methoxycarbonylmethyl-2-thiouridinylation"/>
    <property type="evidence" value="ECO:0007669"/>
    <property type="project" value="TreeGrafter"/>
</dbReference>
<sequence>MTAGKRHVNIPVFIPHLGCPNDCIFCNQRSISGKRSFDEGAVKDGIEAALATVTDCDAEIAFFGGSFTGIDRGLMIRLLDTAENFVRDGRVTGIRLSTRPDYISREILDILSRYTVKTVELGIQSMDDNVLSAAKRGHTAADSENACRLVKEYGFSLVGQMMTGLPCSTPESEIMTAERICGLSADGARIYPTMVFHGTELEKMTLDGRYIPPVSDDAVSRTAGVLGVFVSHGVPVIRIGLHSGETLYAEDGIAFGAYHPAMGELVEGELYYRAECRELEKYSGMTSGRTALFAVPSAEISKAAGQKRRNTVRLINNFGLSGVKFRGDGGIPQYSCRVSLI</sequence>
<keyword evidence="4" id="KW-0479">Metal-binding</keyword>
<evidence type="ECO:0000313" key="9">
    <source>
        <dbReference type="Proteomes" id="UP001139365"/>
    </source>
</evidence>